<dbReference type="Proteomes" id="UP001221757">
    <property type="component" value="Unassembled WGS sequence"/>
</dbReference>
<keyword evidence="1" id="KW-0812">Transmembrane</keyword>
<accession>A0AAD7GLD6</accession>
<feature type="transmembrane region" description="Helical" evidence="1">
    <location>
        <begin position="29"/>
        <end position="47"/>
    </location>
</feature>
<reference evidence="2" key="1">
    <citation type="submission" date="2023-03" db="EMBL/GenBank/DDBJ databases">
        <title>Massive genome expansion in bonnet fungi (Mycena s.s.) driven by repeated elements and novel gene families across ecological guilds.</title>
        <authorList>
            <consortium name="Lawrence Berkeley National Laboratory"/>
            <person name="Harder C.B."/>
            <person name="Miyauchi S."/>
            <person name="Viragh M."/>
            <person name="Kuo A."/>
            <person name="Thoen E."/>
            <person name="Andreopoulos B."/>
            <person name="Lu D."/>
            <person name="Skrede I."/>
            <person name="Drula E."/>
            <person name="Henrissat B."/>
            <person name="Morin E."/>
            <person name="Kohler A."/>
            <person name="Barry K."/>
            <person name="LaButti K."/>
            <person name="Morin E."/>
            <person name="Salamov A."/>
            <person name="Lipzen A."/>
            <person name="Mereny Z."/>
            <person name="Hegedus B."/>
            <person name="Baldrian P."/>
            <person name="Stursova M."/>
            <person name="Weitz H."/>
            <person name="Taylor A."/>
            <person name="Grigoriev I.V."/>
            <person name="Nagy L.G."/>
            <person name="Martin F."/>
            <person name="Kauserud H."/>
        </authorList>
    </citation>
    <scope>NUCLEOTIDE SEQUENCE</scope>
    <source>
        <strain evidence="2">CBHHK067</strain>
    </source>
</reference>
<evidence type="ECO:0000313" key="3">
    <source>
        <dbReference type="Proteomes" id="UP001221757"/>
    </source>
</evidence>
<organism evidence="2 3">
    <name type="scientific">Mycena rosella</name>
    <name type="common">Pink bonnet</name>
    <name type="synonym">Agaricus rosellus</name>
    <dbReference type="NCBI Taxonomy" id="1033263"/>
    <lineage>
        <taxon>Eukaryota</taxon>
        <taxon>Fungi</taxon>
        <taxon>Dikarya</taxon>
        <taxon>Basidiomycota</taxon>
        <taxon>Agaricomycotina</taxon>
        <taxon>Agaricomycetes</taxon>
        <taxon>Agaricomycetidae</taxon>
        <taxon>Agaricales</taxon>
        <taxon>Marasmiineae</taxon>
        <taxon>Mycenaceae</taxon>
        <taxon>Mycena</taxon>
    </lineage>
</organism>
<name>A0AAD7GLD6_MYCRO</name>
<keyword evidence="1" id="KW-1133">Transmembrane helix</keyword>
<protein>
    <submittedName>
        <fullName evidence="2">Uncharacterized protein</fullName>
    </submittedName>
</protein>
<evidence type="ECO:0000256" key="1">
    <source>
        <dbReference type="SAM" id="Phobius"/>
    </source>
</evidence>
<evidence type="ECO:0000313" key="2">
    <source>
        <dbReference type="EMBL" id="KAJ7696424.1"/>
    </source>
</evidence>
<dbReference type="AlphaFoldDB" id="A0AAD7GLD6"/>
<sequence length="95" mass="10071">MSRLVSAVIYTILTLTALCGLYFTMSPAPLVATIYAVATFAIAATKLPSSLSPIQRAQMYSSALLMYVPMTLIIGYQSSSMQMPVGGSSLAAWPT</sequence>
<feature type="transmembrane region" description="Helical" evidence="1">
    <location>
        <begin position="59"/>
        <end position="76"/>
    </location>
</feature>
<dbReference type="EMBL" id="JARKIE010000034">
    <property type="protein sequence ID" value="KAJ7696424.1"/>
    <property type="molecule type" value="Genomic_DNA"/>
</dbReference>
<proteinExistence type="predicted"/>
<keyword evidence="3" id="KW-1185">Reference proteome</keyword>
<gene>
    <name evidence="2" type="ORF">B0H17DRAFT_1197941</name>
</gene>
<comment type="caution">
    <text evidence="2">The sequence shown here is derived from an EMBL/GenBank/DDBJ whole genome shotgun (WGS) entry which is preliminary data.</text>
</comment>
<keyword evidence="1" id="KW-0472">Membrane</keyword>